<dbReference type="PROSITE" id="PS50206">
    <property type="entry name" value="RHODANESE_3"/>
    <property type="match status" value="1"/>
</dbReference>
<dbReference type="CDD" id="cd00158">
    <property type="entry name" value="RHOD"/>
    <property type="match status" value="1"/>
</dbReference>
<dbReference type="GO" id="GO:0016740">
    <property type="term" value="F:transferase activity"/>
    <property type="evidence" value="ECO:0007669"/>
    <property type="project" value="UniProtKB-KW"/>
</dbReference>
<dbReference type="InterPro" id="IPR036873">
    <property type="entry name" value="Rhodanese-like_dom_sf"/>
</dbReference>
<reference evidence="2 3" key="1">
    <citation type="submission" date="2018-04" db="EMBL/GenBank/DDBJ databases">
        <title>Genomic Encyclopedia of Archaeal and Bacterial Type Strains, Phase II (KMG-II): from individual species to whole genera.</title>
        <authorList>
            <person name="Goeker M."/>
        </authorList>
    </citation>
    <scope>NUCLEOTIDE SEQUENCE [LARGE SCALE GENOMIC DNA]</scope>
    <source>
        <strain evidence="2 3">DSM 5822</strain>
    </source>
</reference>
<dbReference type="OrthoDB" id="9808735at2"/>
<accession>A0A2T5J1D2</accession>
<protein>
    <submittedName>
        <fullName evidence="2">Rhodanese-related sulfurtransferase</fullName>
    </submittedName>
</protein>
<name>A0A2T5J1D2_9GAMM</name>
<dbReference type="Proteomes" id="UP000244223">
    <property type="component" value="Unassembled WGS sequence"/>
</dbReference>
<dbReference type="AlphaFoldDB" id="A0A2T5J1D2"/>
<proteinExistence type="predicted"/>
<dbReference type="InterPro" id="IPR001763">
    <property type="entry name" value="Rhodanese-like_dom"/>
</dbReference>
<feature type="domain" description="Rhodanese" evidence="1">
    <location>
        <begin position="12"/>
        <end position="102"/>
    </location>
</feature>
<dbReference type="Gene3D" id="3.40.250.10">
    <property type="entry name" value="Rhodanese-like domain"/>
    <property type="match status" value="1"/>
</dbReference>
<keyword evidence="3" id="KW-1185">Reference proteome</keyword>
<dbReference type="RefSeq" id="WP_107865149.1">
    <property type="nucleotide sequence ID" value="NZ_QAON01000004.1"/>
</dbReference>
<sequence length="104" mass="11217">MIRESPITDFQPRPNDIIWDVRDANAYAEGHWQPAQHQALDSINRTVLQTVPSEQTIYVLCGGGTKAGRAAQLIASLDSQRSVVILTGGTRAAKAAGLPMVEGF</sequence>
<evidence type="ECO:0000313" key="3">
    <source>
        <dbReference type="Proteomes" id="UP000244223"/>
    </source>
</evidence>
<evidence type="ECO:0000313" key="2">
    <source>
        <dbReference type="EMBL" id="PTQ90154.1"/>
    </source>
</evidence>
<dbReference type="EMBL" id="QAON01000004">
    <property type="protein sequence ID" value="PTQ90154.1"/>
    <property type="molecule type" value="Genomic_DNA"/>
</dbReference>
<gene>
    <name evidence="2" type="ORF">C8N29_104199</name>
</gene>
<dbReference type="SUPFAM" id="SSF52821">
    <property type="entry name" value="Rhodanese/Cell cycle control phosphatase"/>
    <property type="match status" value="1"/>
</dbReference>
<evidence type="ECO:0000259" key="1">
    <source>
        <dbReference type="PROSITE" id="PS50206"/>
    </source>
</evidence>
<dbReference type="Pfam" id="PF00581">
    <property type="entry name" value="Rhodanese"/>
    <property type="match status" value="1"/>
</dbReference>
<comment type="caution">
    <text evidence="2">The sequence shown here is derived from an EMBL/GenBank/DDBJ whole genome shotgun (WGS) entry which is preliminary data.</text>
</comment>
<organism evidence="2 3">
    <name type="scientific">Agitococcus lubricus</name>
    <dbReference type="NCBI Taxonomy" id="1077255"/>
    <lineage>
        <taxon>Bacteria</taxon>
        <taxon>Pseudomonadati</taxon>
        <taxon>Pseudomonadota</taxon>
        <taxon>Gammaproteobacteria</taxon>
        <taxon>Moraxellales</taxon>
        <taxon>Moraxellaceae</taxon>
        <taxon>Agitococcus</taxon>
    </lineage>
</organism>
<keyword evidence="2" id="KW-0808">Transferase</keyword>